<dbReference type="GO" id="GO:0043365">
    <property type="term" value="F:[formate-C-acetyltransferase]-activating enzyme activity"/>
    <property type="evidence" value="ECO:0007669"/>
    <property type="project" value="InterPro"/>
</dbReference>
<dbReference type="SUPFAM" id="SSF102114">
    <property type="entry name" value="Radical SAM enzymes"/>
    <property type="match status" value="1"/>
</dbReference>
<dbReference type="PANTHER" id="PTHR30352:SF2">
    <property type="entry name" value="ANAEROBIC RIBONUCLEOSIDE-TRIPHOSPHATE REDUCTASE-ACTIVATING PROTEIN"/>
    <property type="match status" value="1"/>
</dbReference>
<reference evidence="8" key="1">
    <citation type="submission" date="2020-10" db="EMBL/GenBank/DDBJ databases">
        <authorList>
            <person name="Gilroy R."/>
        </authorList>
    </citation>
    <scope>NUCLEOTIDE SEQUENCE</scope>
    <source>
        <strain evidence="8">CHK152-2871</strain>
    </source>
</reference>
<dbReference type="Pfam" id="PF13353">
    <property type="entry name" value="Fer4_12"/>
    <property type="match status" value="1"/>
</dbReference>
<dbReference type="AlphaFoldDB" id="A0A9D1FI66"/>
<gene>
    <name evidence="8" type="ORF">IAA86_04715</name>
</gene>
<evidence type="ECO:0000256" key="3">
    <source>
        <dbReference type="ARBA" id="ARBA00022691"/>
    </source>
</evidence>
<accession>A0A9D1FI66</accession>
<keyword evidence="5" id="KW-0408">Iron</keyword>
<dbReference type="Gene3D" id="3.20.20.70">
    <property type="entry name" value="Aldolase class I"/>
    <property type="match status" value="1"/>
</dbReference>
<keyword evidence="2" id="KW-0004">4Fe-4S</keyword>
<evidence type="ECO:0000313" key="9">
    <source>
        <dbReference type="Proteomes" id="UP000886865"/>
    </source>
</evidence>
<protein>
    <recommendedName>
        <fullName evidence="7">Anaerobic ribonucleoside-triphosphate reductase-activating protein</fullName>
        <ecNumber evidence="7">1.97.1.-</ecNumber>
    </recommendedName>
</protein>
<comment type="cofactor">
    <cofactor evidence="1">
        <name>[4Fe-4S] cluster</name>
        <dbReference type="ChEBI" id="CHEBI:49883"/>
    </cofactor>
</comment>
<dbReference type="InterPro" id="IPR034457">
    <property type="entry name" value="Organic_radical-activating"/>
</dbReference>
<keyword evidence="4" id="KW-0479">Metal-binding</keyword>
<dbReference type="PIRSF" id="PIRSF000368">
    <property type="entry name" value="NrdG"/>
    <property type="match status" value="1"/>
</dbReference>
<evidence type="ECO:0000256" key="1">
    <source>
        <dbReference type="ARBA" id="ARBA00001966"/>
    </source>
</evidence>
<dbReference type="EMBL" id="DVJQ01000042">
    <property type="protein sequence ID" value="HIS74306.1"/>
    <property type="molecule type" value="Genomic_DNA"/>
</dbReference>
<evidence type="ECO:0000256" key="4">
    <source>
        <dbReference type="ARBA" id="ARBA00022723"/>
    </source>
</evidence>
<dbReference type="GO" id="GO:0046872">
    <property type="term" value="F:metal ion binding"/>
    <property type="evidence" value="ECO:0007669"/>
    <property type="project" value="UniProtKB-KW"/>
</dbReference>
<dbReference type="PANTHER" id="PTHR30352">
    <property type="entry name" value="PYRUVATE FORMATE-LYASE-ACTIVATING ENZYME"/>
    <property type="match status" value="1"/>
</dbReference>
<dbReference type="InterPro" id="IPR013785">
    <property type="entry name" value="Aldolase_TIM"/>
</dbReference>
<dbReference type="GO" id="GO:0051539">
    <property type="term" value="F:4 iron, 4 sulfur cluster binding"/>
    <property type="evidence" value="ECO:0007669"/>
    <property type="project" value="UniProtKB-KW"/>
</dbReference>
<evidence type="ECO:0000256" key="5">
    <source>
        <dbReference type="ARBA" id="ARBA00023004"/>
    </source>
</evidence>
<keyword evidence="3" id="KW-0949">S-adenosyl-L-methionine</keyword>
<comment type="function">
    <text evidence="7">Activation of anaerobic ribonucleoside-triphosphate reductase under anaerobic conditions by generation of an organic free radical, using S-adenosylmethionine and reduced flavodoxin as cosubstrates to produce 5'-deoxy-adenosine.</text>
</comment>
<dbReference type="Proteomes" id="UP000886865">
    <property type="component" value="Unassembled WGS sequence"/>
</dbReference>
<dbReference type="CDD" id="cd01335">
    <property type="entry name" value="Radical_SAM"/>
    <property type="match status" value="1"/>
</dbReference>
<dbReference type="SFLD" id="SFLDF00299">
    <property type="entry name" value="anaerobic_ribonucleoside-triph"/>
    <property type="match status" value="1"/>
</dbReference>
<evidence type="ECO:0000313" key="8">
    <source>
        <dbReference type="EMBL" id="HIS74306.1"/>
    </source>
</evidence>
<name>A0A9D1FI66_9BACT</name>
<comment type="similarity">
    <text evidence="7">Belongs to the organic radical-activating enzymes family.</text>
</comment>
<reference evidence="8" key="2">
    <citation type="journal article" date="2021" name="PeerJ">
        <title>Extensive microbial diversity within the chicken gut microbiome revealed by metagenomics and culture.</title>
        <authorList>
            <person name="Gilroy R."/>
            <person name="Ravi A."/>
            <person name="Getino M."/>
            <person name="Pursley I."/>
            <person name="Horton D.L."/>
            <person name="Alikhan N.F."/>
            <person name="Baker D."/>
            <person name="Gharbi K."/>
            <person name="Hall N."/>
            <person name="Watson M."/>
            <person name="Adriaenssens E.M."/>
            <person name="Foster-Nyarko E."/>
            <person name="Jarju S."/>
            <person name="Secka A."/>
            <person name="Antonio M."/>
            <person name="Oren A."/>
            <person name="Chaudhuri R.R."/>
            <person name="La Ragione R."/>
            <person name="Hildebrand F."/>
            <person name="Pallen M.J."/>
        </authorList>
    </citation>
    <scope>NUCLEOTIDE SEQUENCE</scope>
    <source>
        <strain evidence="8">CHK152-2871</strain>
    </source>
</reference>
<dbReference type="InterPro" id="IPR012837">
    <property type="entry name" value="NrdG"/>
</dbReference>
<dbReference type="SFLD" id="SFLDS00029">
    <property type="entry name" value="Radical_SAM"/>
    <property type="match status" value="1"/>
</dbReference>
<dbReference type="SFLD" id="SFLDG01063">
    <property type="entry name" value="activating_enzymes__group_1"/>
    <property type="match status" value="1"/>
</dbReference>
<dbReference type="SFLD" id="SFLDG01066">
    <property type="entry name" value="organic_radical-activating_enz"/>
    <property type="match status" value="1"/>
</dbReference>
<dbReference type="EC" id="1.97.1.-" evidence="7"/>
<dbReference type="InterPro" id="IPR007197">
    <property type="entry name" value="rSAM"/>
</dbReference>
<dbReference type="InterPro" id="IPR058240">
    <property type="entry name" value="rSAM_sf"/>
</dbReference>
<evidence type="ECO:0000256" key="6">
    <source>
        <dbReference type="ARBA" id="ARBA00023014"/>
    </source>
</evidence>
<evidence type="ECO:0000256" key="7">
    <source>
        <dbReference type="PIRNR" id="PIRNR000368"/>
    </source>
</evidence>
<comment type="caution">
    <text evidence="8">The sequence shown here is derived from an EMBL/GenBank/DDBJ whole genome shotgun (WGS) entry which is preliminary data.</text>
</comment>
<proteinExistence type="inferred from homology"/>
<keyword evidence="7" id="KW-0560">Oxidoreductase</keyword>
<organism evidence="8 9">
    <name type="scientific">Candidatus Galligastranaerophilus intestinavium</name>
    <dbReference type="NCBI Taxonomy" id="2840836"/>
    <lineage>
        <taxon>Bacteria</taxon>
        <taxon>Candidatus Galligastranaerophilus</taxon>
    </lineage>
</organism>
<keyword evidence="6" id="KW-0411">Iron-sulfur</keyword>
<sequence length="192" mass="22109">MDIRINSYIPITTAEGPNTRFCIWVQGCSLHCKGCANHAMWDKDGGTIYDVEELIDLIKFYKDKIEGITFLGGEPLEQIEAVTAISKAVQEIGLSVVVFTGYKYSELTGMEMFKELTKYIDVLIDGRYEEDKQDFSRPWVGSSNQNYYFFSDRYDESIITKYRNKIEVRIDKNNNISLNGMGNFKEVLKAMR</sequence>
<evidence type="ECO:0000256" key="2">
    <source>
        <dbReference type="ARBA" id="ARBA00022485"/>
    </source>
</evidence>
<dbReference type="GO" id="GO:0004748">
    <property type="term" value="F:ribonucleoside-diphosphate reductase activity, thioredoxin disulfide as acceptor"/>
    <property type="evidence" value="ECO:0007669"/>
    <property type="project" value="TreeGrafter"/>
</dbReference>